<dbReference type="InterPro" id="IPR053178">
    <property type="entry name" value="Osmoadaptation_assoc"/>
</dbReference>
<dbReference type="Proteomes" id="UP000241546">
    <property type="component" value="Unassembled WGS sequence"/>
</dbReference>
<dbReference type="EMBL" id="KZ680209">
    <property type="protein sequence ID" value="PTB69041.1"/>
    <property type="molecule type" value="Genomic_DNA"/>
</dbReference>
<accession>A0A2T4BID9</accession>
<reference evidence="3" key="1">
    <citation type="submission" date="2016-07" db="EMBL/GenBank/DDBJ databases">
        <title>Multiple horizontal gene transfer events from other fungi enriched the ability of initially mycotrophic Trichoderma (Ascomycota) to feed on dead plant biomass.</title>
        <authorList>
            <consortium name="DOE Joint Genome Institute"/>
            <person name="Atanasova L."/>
            <person name="Chenthamara K."/>
            <person name="Zhang J."/>
            <person name="Grujic M."/>
            <person name="Henrissat B."/>
            <person name="Kuo A."/>
            <person name="Aerts A."/>
            <person name="Salamov A."/>
            <person name="Lipzen A."/>
            <person name="Labutti K."/>
            <person name="Barry K."/>
            <person name="Miao Y."/>
            <person name="Rahimi M.J."/>
            <person name="Shen Q."/>
            <person name="Grigoriev I.V."/>
            <person name="Kubicek C.P."/>
            <person name="Druzhinina I.S."/>
        </authorList>
    </citation>
    <scope>NUCLEOTIDE SEQUENCE [LARGE SCALE GENOMIC DNA]</scope>
    <source>
        <strain evidence="3">TUCIM 6016</strain>
    </source>
</reference>
<evidence type="ECO:0000313" key="3">
    <source>
        <dbReference type="Proteomes" id="UP000241546"/>
    </source>
</evidence>
<evidence type="ECO:0008006" key="4">
    <source>
        <dbReference type="Google" id="ProtNLM"/>
    </source>
</evidence>
<sequence length="381" mass="42986">MHKDSQQHQQLVRRHRDDNATSSPSPPTKRTRALNIDDSQTPIPRIPPDIDGGAHEVMSRLAVEIGSHHLSPWTPHPWFLSVPQLALSSDIQSKMLVLPFRAMAVAFKALGGRDAKLRAEAYRYYSNGLARHQAQLQHFGPSQKRQRLASILNLLLMSMALLEFEMMAPLANDSWFPHAYGALTLLEQVGPEGCQESPFFEIFWQLRYFMSYVALATRKMSFLGSRPWREIPFRRRGKTEFDCVIDTLLLVYIQQETGALSDIEPKQYQRVGKKSGSGPRELKSSDQSQLTNPERIVRILANLRELVLACKVDAGPKCQESISKAILSDSKHLMNQPCLPFNVGLQVTAAVNLVARYALDSVQKQEAETLCADWRSRVALT</sequence>
<organism evidence="2 3">
    <name type="scientific">Trichoderma citrinoviride</name>
    <dbReference type="NCBI Taxonomy" id="58853"/>
    <lineage>
        <taxon>Eukaryota</taxon>
        <taxon>Fungi</taxon>
        <taxon>Dikarya</taxon>
        <taxon>Ascomycota</taxon>
        <taxon>Pezizomycotina</taxon>
        <taxon>Sordariomycetes</taxon>
        <taxon>Hypocreomycetidae</taxon>
        <taxon>Hypocreales</taxon>
        <taxon>Hypocreaceae</taxon>
        <taxon>Trichoderma</taxon>
    </lineage>
</organism>
<gene>
    <name evidence="2" type="ORF">BBK36DRAFT_1166913</name>
</gene>
<feature type="region of interest" description="Disordered" evidence="1">
    <location>
        <begin position="1"/>
        <end position="50"/>
    </location>
</feature>
<dbReference type="PANTHER" id="PTHR38111">
    <property type="entry name" value="ZN(2)-C6 FUNGAL-TYPE DOMAIN-CONTAINING PROTEIN-RELATED"/>
    <property type="match status" value="1"/>
</dbReference>
<evidence type="ECO:0000313" key="2">
    <source>
        <dbReference type="EMBL" id="PTB69041.1"/>
    </source>
</evidence>
<dbReference type="AlphaFoldDB" id="A0A2T4BID9"/>
<dbReference type="OrthoDB" id="4897690at2759"/>
<proteinExistence type="predicted"/>
<keyword evidence="3" id="KW-1185">Reference proteome</keyword>
<dbReference type="GeneID" id="36603098"/>
<feature type="region of interest" description="Disordered" evidence="1">
    <location>
        <begin position="270"/>
        <end position="289"/>
    </location>
</feature>
<evidence type="ECO:0000256" key="1">
    <source>
        <dbReference type="SAM" id="MobiDB-lite"/>
    </source>
</evidence>
<protein>
    <recommendedName>
        <fullName evidence="4">Transcription factor domain-containing protein</fullName>
    </recommendedName>
</protein>
<dbReference type="PANTHER" id="PTHR38111:SF11">
    <property type="entry name" value="TRANSCRIPTION FACTOR DOMAIN-CONTAINING PROTEIN-RELATED"/>
    <property type="match status" value="1"/>
</dbReference>
<name>A0A2T4BID9_9HYPO</name>
<dbReference type="RefSeq" id="XP_024752361.1">
    <property type="nucleotide sequence ID" value="XM_024894980.1"/>
</dbReference>